<keyword evidence="3" id="KW-1185">Reference proteome</keyword>
<proteinExistence type="predicted"/>
<comment type="caution">
    <text evidence="2">The sequence shown here is derived from an EMBL/GenBank/DDBJ whole genome shotgun (WGS) entry which is preliminary data.</text>
</comment>
<organism evidence="2 3">
    <name type="scientific">Sphaerosporella brunnea</name>
    <dbReference type="NCBI Taxonomy" id="1250544"/>
    <lineage>
        <taxon>Eukaryota</taxon>
        <taxon>Fungi</taxon>
        <taxon>Dikarya</taxon>
        <taxon>Ascomycota</taxon>
        <taxon>Pezizomycotina</taxon>
        <taxon>Pezizomycetes</taxon>
        <taxon>Pezizales</taxon>
        <taxon>Pyronemataceae</taxon>
        <taxon>Sphaerosporella</taxon>
    </lineage>
</organism>
<dbReference type="InParanoid" id="A0A5J5EPK4"/>
<keyword evidence="1" id="KW-0560">Oxidoreductase</keyword>
<evidence type="ECO:0000313" key="3">
    <source>
        <dbReference type="Proteomes" id="UP000326924"/>
    </source>
</evidence>
<dbReference type="OrthoDB" id="2117718at2759"/>
<sequence length="753" mass="84223">MDSDFSHILPPNPDPAHWATFHSYFPPELAKCSTVPYPIMMPTSRAQELQDLHAALHTALRALVRRWWSRPDFADVIPVSEKLTRVLKELDHVRPYEVIGSFRPDFLIPEGKRRSPAGTGTDEVDSNELDAPLTICEINARFMFNGFTLAIEMDQARQKSGLTTAEEKQGRCHSSCGTLIDVAQSFAGLVDSSRPVALLVHKEFVLNGSRHMVSAAANFFPHSRLVNPESLRLLPDGGGITDNVGPVDQFLLELHQSEIEALPEPLLHVLARSCWNDLRTIYFVHDKRMLYLIRRELEWLVCLGEITPSQAEVLRRGVAETYIPADPQFERVLQKDRKEEWTLKMCMAGKGEGMVFGKNVDENTWRELMGLCKQEAVLSGRQRSPASSTASKHRFGKETEDIGSYVLQRYIKQKRISLLVPMPSSDGEPSPTTVCWPLVGAFLCVGSSFLGVSPWRTAPSDIIALSLGCALPGILDISVSPTKTLSDATPHGGKVSIPADARVFAALNGPETQYSQIRMSLAKYGLSVVHLPRKDPGSKYVVALSQALGEPLPHSSSHGILWDVRPVEGMDSLHVARSETKECFPWHTDCSFELEPPRYFALHILHPDNCGGGQLRLLSVPHLLERFSKQTLTALRTPQFKFRVPREFSKDKDHVIGSILMFLPLVPCWKMRYRRDIIEPLNEEAQVALGALEEALAEIDEGKAPGVSILGPDVMTENAVVVVDNARFLHARSEIKDPKRWLRRVRWAPEFFV</sequence>
<dbReference type="GO" id="GO:0016491">
    <property type="term" value="F:oxidoreductase activity"/>
    <property type="evidence" value="ECO:0007669"/>
    <property type="project" value="UniProtKB-KW"/>
</dbReference>
<dbReference type="Proteomes" id="UP000326924">
    <property type="component" value="Unassembled WGS sequence"/>
</dbReference>
<gene>
    <name evidence="2" type="ORF">FN846DRAFT_892780</name>
</gene>
<dbReference type="SUPFAM" id="SSF56059">
    <property type="entry name" value="Glutathione synthetase ATP-binding domain-like"/>
    <property type="match status" value="1"/>
</dbReference>
<reference evidence="2 3" key="1">
    <citation type="submission" date="2019-09" db="EMBL/GenBank/DDBJ databases">
        <title>Draft genome of the ectomycorrhizal ascomycete Sphaerosporella brunnea.</title>
        <authorList>
            <consortium name="DOE Joint Genome Institute"/>
            <person name="Benucci G.M."/>
            <person name="Marozzi G."/>
            <person name="Antonielli L."/>
            <person name="Sanchez S."/>
            <person name="Marco P."/>
            <person name="Wang X."/>
            <person name="Falini L.B."/>
            <person name="Barry K."/>
            <person name="Haridas S."/>
            <person name="Lipzen A."/>
            <person name="Labutti K."/>
            <person name="Grigoriev I.V."/>
            <person name="Murat C."/>
            <person name="Martin F."/>
            <person name="Albertini E."/>
            <person name="Donnini D."/>
            <person name="Bonito G."/>
        </authorList>
    </citation>
    <scope>NUCLEOTIDE SEQUENCE [LARGE SCALE GENOMIC DNA]</scope>
    <source>
        <strain evidence="2 3">Sb_GMNB300</strain>
    </source>
</reference>
<dbReference type="EMBL" id="VXIS01000183">
    <property type="protein sequence ID" value="KAA8898496.1"/>
    <property type="molecule type" value="Genomic_DNA"/>
</dbReference>
<dbReference type="AlphaFoldDB" id="A0A5J5EPK4"/>
<protein>
    <submittedName>
        <fullName evidence="2">Uncharacterized protein</fullName>
    </submittedName>
</protein>
<accession>A0A5J5EPK4</accession>
<dbReference type="InterPro" id="IPR042098">
    <property type="entry name" value="TauD-like_sf"/>
</dbReference>
<dbReference type="SUPFAM" id="SSF51197">
    <property type="entry name" value="Clavaminate synthase-like"/>
    <property type="match status" value="1"/>
</dbReference>
<name>A0A5J5EPK4_9PEZI</name>
<dbReference type="Gene3D" id="3.60.130.10">
    <property type="entry name" value="Clavaminate synthase-like"/>
    <property type="match status" value="1"/>
</dbReference>
<evidence type="ECO:0000313" key="2">
    <source>
        <dbReference type="EMBL" id="KAA8898496.1"/>
    </source>
</evidence>
<evidence type="ECO:0000256" key="1">
    <source>
        <dbReference type="ARBA" id="ARBA00023002"/>
    </source>
</evidence>